<protein>
    <submittedName>
        <fullName evidence="2">Uncharacterized protein</fullName>
    </submittedName>
</protein>
<evidence type="ECO:0000313" key="3">
    <source>
        <dbReference type="Proteomes" id="UP000784294"/>
    </source>
</evidence>
<feature type="region of interest" description="Disordered" evidence="1">
    <location>
        <begin position="1"/>
        <end position="23"/>
    </location>
</feature>
<sequence>MLPAARRHQHLDSTSNIAASSMTQEPITLETTVSTAKSLSHASSSSIRKLDSGAITPTPADSANMNVSFASGVKLDSNKIPNFLPTSDSSVAIEQLSATDEPNSENEGEPDTQRAVLEISGICDESTTEDEEVDSLSDKNSLQDDVGETARTGYARKSIGLLTCINSKLDQHPAYGSSSLDVDYRSAICNLLSKLILFRLVSILNQRHYLNSPLNETELHIV</sequence>
<name>A0A448X347_9PLAT</name>
<gene>
    <name evidence="2" type="ORF">PXEA_LOCUS20090</name>
</gene>
<reference evidence="2" key="1">
    <citation type="submission" date="2018-11" db="EMBL/GenBank/DDBJ databases">
        <authorList>
            <consortium name="Pathogen Informatics"/>
        </authorList>
    </citation>
    <scope>NUCLEOTIDE SEQUENCE</scope>
</reference>
<feature type="compositionally biased region" description="Polar residues" evidence="1">
    <location>
        <begin position="12"/>
        <end position="23"/>
    </location>
</feature>
<feature type="region of interest" description="Disordered" evidence="1">
    <location>
        <begin position="41"/>
        <end position="62"/>
    </location>
</feature>
<dbReference type="AlphaFoldDB" id="A0A448X347"/>
<comment type="caution">
    <text evidence="2">The sequence shown here is derived from an EMBL/GenBank/DDBJ whole genome shotgun (WGS) entry which is preliminary data.</text>
</comment>
<dbReference type="EMBL" id="CAAALY010081740">
    <property type="protein sequence ID" value="VEL26650.1"/>
    <property type="molecule type" value="Genomic_DNA"/>
</dbReference>
<organism evidence="2 3">
    <name type="scientific">Protopolystoma xenopodis</name>
    <dbReference type="NCBI Taxonomy" id="117903"/>
    <lineage>
        <taxon>Eukaryota</taxon>
        <taxon>Metazoa</taxon>
        <taxon>Spiralia</taxon>
        <taxon>Lophotrochozoa</taxon>
        <taxon>Platyhelminthes</taxon>
        <taxon>Monogenea</taxon>
        <taxon>Polyopisthocotylea</taxon>
        <taxon>Polystomatidea</taxon>
        <taxon>Polystomatidae</taxon>
        <taxon>Protopolystoma</taxon>
    </lineage>
</organism>
<keyword evidence="3" id="KW-1185">Reference proteome</keyword>
<evidence type="ECO:0000256" key="1">
    <source>
        <dbReference type="SAM" id="MobiDB-lite"/>
    </source>
</evidence>
<accession>A0A448X347</accession>
<proteinExistence type="predicted"/>
<evidence type="ECO:0000313" key="2">
    <source>
        <dbReference type="EMBL" id="VEL26650.1"/>
    </source>
</evidence>
<dbReference type="Proteomes" id="UP000784294">
    <property type="component" value="Unassembled WGS sequence"/>
</dbReference>